<evidence type="ECO:0000313" key="3">
    <source>
        <dbReference type="Proteomes" id="UP000019149"/>
    </source>
</evidence>
<reference evidence="2 3" key="1">
    <citation type="journal article" date="2013" name="Nat. Genet.">
        <title>The genome of the hydatid tapeworm Echinococcus granulosus.</title>
        <authorList>
            <person name="Zheng H."/>
            <person name="Zhang W."/>
            <person name="Zhang L."/>
            <person name="Zhang Z."/>
            <person name="Li J."/>
            <person name="Lu G."/>
            <person name="Zhu Y."/>
            <person name="Wang Y."/>
            <person name="Huang Y."/>
            <person name="Liu J."/>
            <person name="Kang H."/>
            <person name="Chen J."/>
            <person name="Wang L."/>
            <person name="Chen A."/>
            <person name="Yu S."/>
            <person name="Gao Z."/>
            <person name="Jin L."/>
            <person name="Gu W."/>
            <person name="Wang Z."/>
            <person name="Zhao L."/>
            <person name="Shi B."/>
            <person name="Wen H."/>
            <person name="Lin R."/>
            <person name="Jones M.K."/>
            <person name="Brejova B."/>
            <person name="Vinar T."/>
            <person name="Zhao G."/>
            <person name="McManus D.P."/>
            <person name="Chen Z."/>
            <person name="Zhou Y."/>
            <person name="Wang S."/>
        </authorList>
    </citation>
    <scope>NUCLEOTIDE SEQUENCE [LARGE SCALE GENOMIC DNA]</scope>
</reference>
<dbReference type="RefSeq" id="XP_024345383.1">
    <property type="nucleotide sequence ID" value="XM_024500197.1"/>
</dbReference>
<accession>W6U741</accession>
<organism evidence="2 3">
    <name type="scientific">Echinococcus granulosus</name>
    <name type="common">Hydatid tapeworm</name>
    <dbReference type="NCBI Taxonomy" id="6210"/>
    <lineage>
        <taxon>Eukaryota</taxon>
        <taxon>Metazoa</taxon>
        <taxon>Spiralia</taxon>
        <taxon>Lophotrochozoa</taxon>
        <taxon>Platyhelminthes</taxon>
        <taxon>Cestoda</taxon>
        <taxon>Eucestoda</taxon>
        <taxon>Cyclophyllidea</taxon>
        <taxon>Taeniidae</taxon>
        <taxon>Echinococcus</taxon>
        <taxon>Echinococcus granulosus group</taxon>
    </lineage>
</organism>
<keyword evidence="1" id="KW-1133">Transmembrane helix</keyword>
<keyword evidence="3" id="KW-1185">Reference proteome</keyword>
<dbReference type="Proteomes" id="UP000019149">
    <property type="component" value="Unassembled WGS sequence"/>
</dbReference>
<dbReference type="CTD" id="36346663"/>
<keyword evidence="1" id="KW-0472">Membrane</keyword>
<evidence type="ECO:0000313" key="2">
    <source>
        <dbReference type="EMBL" id="EUB54187.1"/>
    </source>
</evidence>
<keyword evidence="1" id="KW-0812">Transmembrane</keyword>
<comment type="caution">
    <text evidence="2">The sequence shown here is derived from an EMBL/GenBank/DDBJ whole genome shotgun (WGS) entry which is preliminary data.</text>
</comment>
<sequence>MVILTNPSRDGKYLPTNDASTCVLGQSTNLFVAIQIVSPHLIVFSQDAFSSISCSVWPSSSIISVVLSNNVLIYFIKLNNFRCFNFLGNPILYALHIFAFADLTVERDSSVSLPDS</sequence>
<proteinExistence type="predicted"/>
<dbReference type="AlphaFoldDB" id="W6U741"/>
<name>W6U741_ECHGR</name>
<gene>
    <name evidence="2" type="ORF">EGR_10948</name>
</gene>
<protein>
    <submittedName>
        <fullName evidence="2">Uncharacterized protein</fullName>
    </submittedName>
</protein>
<feature type="transmembrane region" description="Helical" evidence="1">
    <location>
        <begin position="56"/>
        <end position="76"/>
    </location>
</feature>
<dbReference type="KEGG" id="egl:EGR_10948"/>
<feature type="transmembrane region" description="Helical" evidence="1">
    <location>
        <begin position="83"/>
        <end position="101"/>
    </location>
</feature>
<evidence type="ECO:0000256" key="1">
    <source>
        <dbReference type="SAM" id="Phobius"/>
    </source>
</evidence>
<dbReference type="GeneID" id="36346663"/>
<dbReference type="EMBL" id="APAU02000310">
    <property type="protein sequence ID" value="EUB54187.1"/>
    <property type="molecule type" value="Genomic_DNA"/>
</dbReference>